<reference evidence="3" key="1">
    <citation type="submission" date="2025-08" db="UniProtKB">
        <authorList>
            <consortium name="RefSeq"/>
        </authorList>
    </citation>
    <scope>IDENTIFICATION</scope>
    <source>
        <tissue evidence="3">Whole body pupa</tissue>
    </source>
</reference>
<dbReference type="RefSeq" id="XP_037887956.1">
    <property type="nucleotide sequence ID" value="XM_038032028.1"/>
</dbReference>
<dbReference type="Proteomes" id="UP000092443">
    <property type="component" value="Unplaced"/>
</dbReference>
<gene>
    <name evidence="3" type="primary">LOC119636587</name>
</gene>
<feature type="compositionally biased region" description="Polar residues" evidence="1">
    <location>
        <begin position="1"/>
        <end position="15"/>
    </location>
</feature>
<name>A0A9C6DJF4_9MUSC</name>
<organism evidence="2 3">
    <name type="scientific">Glossina fuscipes</name>
    <dbReference type="NCBI Taxonomy" id="7396"/>
    <lineage>
        <taxon>Eukaryota</taxon>
        <taxon>Metazoa</taxon>
        <taxon>Ecdysozoa</taxon>
        <taxon>Arthropoda</taxon>
        <taxon>Hexapoda</taxon>
        <taxon>Insecta</taxon>
        <taxon>Pterygota</taxon>
        <taxon>Neoptera</taxon>
        <taxon>Endopterygota</taxon>
        <taxon>Diptera</taxon>
        <taxon>Brachycera</taxon>
        <taxon>Muscomorpha</taxon>
        <taxon>Hippoboscoidea</taxon>
        <taxon>Glossinidae</taxon>
        <taxon>Glossina</taxon>
    </lineage>
</organism>
<feature type="region of interest" description="Disordered" evidence="1">
    <location>
        <begin position="1"/>
        <end position="26"/>
    </location>
</feature>
<evidence type="ECO:0000313" key="3">
    <source>
        <dbReference type="RefSeq" id="XP_037887956.1"/>
    </source>
</evidence>
<evidence type="ECO:0000313" key="2">
    <source>
        <dbReference type="Proteomes" id="UP000092443"/>
    </source>
</evidence>
<sequence>MCSNSGNLSETQDSFKNPKLKKPTATRNKRYEQFLWQELYDEYIRHNERLFNTKPDPAITEYFDEFCKDMPAEDEAAKEALMDRYPLYYTRAITLWNHNGDITKDFKKRYVITRPVYEQTEQFG</sequence>
<proteinExistence type="predicted"/>
<dbReference type="KEGG" id="gfs:119636587"/>
<dbReference type="GeneID" id="119636587"/>
<protein>
    <submittedName>
        <fullName evidence="3">Uncharacterized protein LOC119636587</fullName>
    </submittedName>
</protein>
<keyword evidence="2" id="KW-1185">Reference proteome</keyword>
<accession>A0A9C6DJF4</accession>
<evidence type="ECO:0000256" key="1">
    <source>
        <dbReference type="SAM" id="MobiDB-lite"/>
    </source>
</evidence>
<dbReference type="AlphaFoldDB" id="A0A9C6DJF4"/>